<sequence length="348" mass="38789">MEEQTVAQINGRPVLQPNCNRLERRNSLKKTAPSPMAFLSPNTPRVKLSPSPPISPKPKSPVDRNDPMGIQKVSSPASADKSIKRPVKATGNGSIEAPGSIAAARRVEVANLQVLRKMRIAHYGRRTNKSANSEIKVAPETVEFLALATPSITARRVKRCNFVTPNSDPIYVAYHDEEWGVPVHDDKLLFELLVLTAVQVGSDWTSVLKRREHLRNAFSGFDAAVVAKFSERRITSTTSDYGIELNQVRGAVENAKQIIKIIEEYGSFDKYVWRFVNFKPISTQYKTCQKIPVRTSKSEAMSKDLVKRGFRFVGPAVTHSFMQAAGLTNDHLISCPRRLQCMPLAHNL</sequence>
<dbReference type="PANTHER" id="PTHR31116:SF43">
    <property type="entry name" value="DNA GLYCOSYLASE SUPERFAMILY PROTEIN"/>
    <property type="match status" value="1"/>
</dbReference>
<comment type="caution">
    <text evidence="3">The sequence shown here is derived from an EMBL/GenBank/DDBJ whole genome shotgun (WGS) entry which is preliminary data.</text>
</comment>
<evidence type="ECO:0000256" key="1">
    <source>
        <dbReference type="PIRSR" id="PIRSR605019-1"/>
    </source>
</evidence>
<dbReference type="GO" id="GO:0006284">
    <property type="term" value="P:base-excision repair"/>
    <property type="evidence" value="ECO:0007669"/>
    <property type="project" value="InterPro"/>
</dbReference>
<feature type="binding site" evidence="1">
    <location>
        <position position="335"/>
    </location>
    <ligand>
        <name>Zn(2+)</name>
        <dbReference type="ChEBI" id="CHEBI:29105"/>
    </ligand>
</feature>
<dbReference type="Gene3D" id="1.10.340.30">
    <property type="entry name" value="Hypothetical protein, domain 2"/>
    <property type="match status" value="1"/>
</dbReference>
<dbReference type="EMBL" id="BSYO01000033">
    <property type="protein sequence ID" value="GMH27718.1"/>
    <property type="molecule type" value="Genomic_DNA"/>
</dbReference>
<reference evidence="3" key="1">
    <citation type="submission" date="2023-05" db="EMBL/GenBank/DDBJ databases">
        <title>Nepenthes gracilis genome sequencing.</title>
        <authorList>
            <person name="Fukushima K."/>
        </authorList>
    </citation>
    <scope>NUCLEOTIDE SEQUENCE</scope>
    <source>
        <strain evidence="3">SING2019-196</strain>
    </source>
</reference>
<feature type="region of interest" description="Disordered" evidence="2">
    <location>
        <begin position="1"/>
        <end position="20"/>
    </location>
</feature>
<feature type="binding site" evidence="1">
    <location>
        <position position="175"/>
    </location>
    <ligand>
        <name>Zn(2+)</name>
        <dbReference type="ChEBI" id="CHEBI:29105"/>
    </ligand>
</feature>
<protein>
    <recommendedName>
        <fullName evidence="5">DNA-3-methyladenine glycosylase I</fullName>
    </recommendedName>
</protein>
<evidence type="ECO:0000313" key="3">
    <source>
        <dbReference type="EMBL" id="GMH27718.1"/>
    </source>
</evidence>
<dbReference type="AlphaFoldDB" id="A0AAD3Y3D1"/>
<feature type="binding site" evidence="1">
    <location>
        <position position="331"/>
    </location>
    <ligand>
        <name>Zn(2+)</name>
        <dbReference type="ChEBI" id="CHEBI:29105"/>
    </ligand>
</feature>
<feature type="binding site" evidence="1">
    <location>
        <position position="160"/>
    </location>
    <ligand>
        <name>Zn(2+)</name>
        <dbReference type="ChEBI" id="CHEBI:29105"/>
    </ligand>
</feature>
<keyword evidence="4" id="KW-1185">Reference proteome</keyword>
<accession>A0AAD3Y3D1</accession>
<dbReference type="Pfam" id="PF03352">
    <property type="entry name" value="Adenine_glyco"/>
    <property type="match status" value="1"/>
</dbReference>
<name>A0AAD3Y3D1_NEPGR</name>
<gene>
    <name evidence="3" type="ORF">Nepgr_029561</name>
</gene>
<keyword evidence="1" id="KW-0479">Metal-binding</keyword>
<organism evidence="3 4">
    <name type="scientific">Nepenthes gracilis</name>
    <name type="common">Slender pitcher plant</name>
    <dbReference type="NCBI Taxonomy" id="150966"/>
    <lineage>
        <taxon>Eukaryota</taxon>
        <taxon>Viridiplantae</taxon>
        <taxon>Streptophyta</taxon>
        <taxon>Embryophyta</taxon>
        <taxon>Tracheophyta</taxon>
        <taxon>Spermatophyta</taxon>
        <taxon>Magnoliopsida</taxon>
        <taxon>eudicotyledons</taxon>
        <taxon>Gunneridae</taxon>
        <taxon>Pentapetalae</taxon>
        <taxon>Caryophyllales</taxon>
        <taxon>Nepenthaceae</taxon>
        <taxon>Nepenthes</taxon>
    </lineage>
</organism>
<evidence type="ECO:0000256" key="2">
    <source>
        <dbReference type="SAM" id="MobiDB-lite"/>
    </source>
</evidence>
<keyword evidence="1" id="KW-0862">Zinc</keyword>
<dbReference type="GO" id="GO:0046872">
    <property type="term" value="F:metal ion binding"/>
    <property type="evidence" value="ECO:0007669"/>
    <property type="project" value="UniProtKB-KW"/>
</dbReference>
<dbReference type="GO" id="GO:0008725">
    <property type="term" value="F:DNA-3-methyladenine glycosylase activity"/>
    <property type="evidence" value="ECO:0007669"/>
    <property type="project" value="InterPro"/>
</dbReference>
<feature type="region of interest" description="Disordered" evidence="2">
    <location>
        <begin position="25"/>
        <end position="96"/>
    </location>
</feature>
<dbReference type="Proteomes" id="UP001279734">
    <property type="component" value="Unassembled WGS sequence"/>
</dbReference>
<evidence type="ECO:0008006" key="5">
    <source>
        <dbReference type="Google" id="ProtNLM"/>
    </source>
</evidence>
<dbReference type="SUPFAM" id="SSF48150">
    <property type="entry name" value="DNA-glycosylase"/>
    <property type="match status" value="1"/>
</dbReference>
<dbReference type="PANTHER" id="PTHR31116">
    <property type="entry name" value="OS04G0501200 PROTEIN"/>
    <property type="match status" value="1"/>
</dbReference>
<feature type="compositionally biased region" description="Pro residues" evidence="2">
    <location>
        <begin position="50"/>
        <end position="59"/>
    </location>
</feature>
<evidence type="ECO:0000313" key="4">
    <source>
        <dbReference type="Proteomes" id="UP001279734"/>
    </source>
</evidence>
<proteinExistence type="predicted"/>
<dbReference type="InterPro" id="IPR005019">
    <property type="entry name" value="Adenine_glyco"/>
</dbReference>
<dbReference type="InterPro" id="IPR011257">
    <property type="entry name" value="DNA_glycosylase"/>
</dbReference>